<evidence type="ECO:0000256" key="11">
    <source>
        <dbReference type="PROSITE-ProRule" id="PRU00169"/>
    </source>
</evidence>
<dbReference type="InterPro" id="IPR035965">
    <property type="entry name" value="PAS-like_dom_sf"/>
</dbReference>
<dbReference type="AlphaFoldDB" id="A0A161ZW27"/>
<dbReference type="PROSITE" id="PS50113">
    <property type="entry name" value="PAC"/>
    <property type="match status" value="2"/>
</dbReference>
<dbReference type="InterPro" id="IPR003594">
    <property type="entry name" value="HATPase_dom"/>
</dbReference>
<dbReference type="InterPro" id="IPR013655">
    <property type="entry name" value="PAS_fold_3"/>
</dbReference>
<dbReference type="InterPro" id="IPR000014">
    <property type="entry name" value="PAS"/>
</dbReference>
<evidence type="ECO:0000256" key="5">
    <source>
        <dbReference type="ARBA" id="ARBA00022741"/>
    </source>
</evidence>
<accession>A0A161ZW27</accession>
<dbReference type="PANTHER" id="PTHR45339">
    <property type="entry name" value="HYBRID SIGNAL TRANSDUCTION HISTIDINE KINASE J"/>
    <property type="match status" value="1"/>
</dbReference>
<keyword evidence="6" id="KW-0418">Kinase</keyword>
<comment type="catalytic activity">
    <reaction evidence="1">
        <text>ATP + protein L-histidine = ADP + protein N-phospho-L-histidine.</text>
        <dbReference type="EC" id="2.7.13.3"/>
    </reaction>
</comment>
<evidence type="ECO:0000256" key="1">
    <source>
        <dbReference type="ARBA" id="ARBA00000085"/>
    </source>
</evidence>
<evidence type="ECO:0000256" key="3">
    <source>
        <dbReference type="ARBA" id="ARBA00022553"/>
    </source>
</evidence>
<feature type="domain" description="PAS" evidence="14">
    <location>
        <begin position="269"/>
        <end position="325"/>
    </location>
</feature>
<dbReference type="SUPFAM" id="SSF47384">
    <property type="entry name" value="Homodimeric domain of signal transducing histidine kinase"/>
    <property type="match status" value="1"/>
</dbReference>
<dbReference type="InterPro" id="IPR001610">
    <property type="entry name" value="PAC"/>
</dbReference>
<dbReference type="SUPFAM" id="SSF55785">
    <property type="entry name" value="PYP-like sensor domain (PAS domain)"/>
    <property type="match status" value="4"/>
</dbReference>
<feature type="domain" description="Histidine kinase" evidence="12">
    <location>
        <begin position="660"/>
        <end position="880"/>
    </location>
</feature>
<dbReference type="Pfam" id="PF00072">
    <property type="entry name" value="Response_reg"/>
    <property type="match status" value="1"/>
</dbReference>
<dbReference type="SMART" id="SM00387">
    <property type="entry name" value="HATPase_c"/>
    <property type="match status" value="1"/>
</dbReference>
<keyword evidence="4" id="KW-0808">Transferase</keyword>
<protein>
    <recommendedName>
        <fullName evidence="10">Sensory/regulatory protein RpfC</fullName>
        <ecNumber evidence="2">2.7.13.3</ecNumber>
    </recommendedName>
</protein>
<dbReference type="EMBL" id="AUYB01000111">
    <property type="protein sequence ID" value="KZN35780.1"/>
    <property type="molecule type" value="Genomic_DNA"/>
</dbReference>
<dbReference type="Pfam" id="PF00512">
    <property type="entry name" value="HisKA"/>
    <property type="match status" value="1"/>
</dbReference>
<comment type="subunit">
    <text evidence="9">At low DSF concentrations, interacts with RpfF.</text>
</comment>
<comment type="caution">
    <text evidence="16">The sequence shown here is derived from an EMBL/GenBank/DDBJ whole genome shotgun (WGS) entry which is preliminary data.</text>
</comment>
<dbReference type="InterPro" id="IPR004358">
    <property type="entry name" value="Sig_transdc_His_kin-like_C"/>
</dbReference>
<dbReference type="PROSITE" id="PS50110">
    <property type="entry name" value="RESPONSE_REGULATORY"/>
    <property type="match status" value="1"/>
</dbReference>
<dbReference type="InterPro" id="IPR036890">
    <property type="entry name" value="HATPase_C_sf"/>
</dbReference>
<dbReference type="Gene3D" id="3.40.50.2300">
    <property type="match status" value="1"/>
</dbReference>
<evidence type="ECO:0000259" key="14">
    <source>
        <dbReference type="PROSITE" id="PS50112"/>
    </source>
</evidence>
<evidence type="ECO:0000313" key="17">
    <source>
        <dbReference type="Proteomes" id="UP000076643"/>
    </source>
</evidence>
<organism evidence="16 17">
    <name type="scientific">Pseudoalteromonas luteoviolacea DSM 6061</name>
    <dbReference type="NCBI Taxonomy" id="1365250"/>
    <lineage>
        <taxon>Bacteria</taxon>
        <taxon>Pseudomonadati</taxon>
        <taxon>Pseudomonadota</taxon>
        <taxon>Gammaproteobacteria</taxon>
        <taxon>Alteromonadales</taxon>
        <taxon>Pseudoalteromonadaceae</taxon>
        <taxon>Pseudoalteromonas</taxon>
    </lineage>
</organism>
<dbReference type="InterPro" id="IPR001789">
    <property type="entry name" value="Sig_transdc_resp-reg_receiver"/>
</dbReference>
<sequence length="1021" mass="114791">MEYAQNMLSLLTQSLGAGQWRWQLESDELEIDSAFEQLFGKVKRCSKSGAGSFVPSFIVSTCHVDDLSVVQESFSLAIREGSAINVSYRMHNPCGQPMTRISCLALPEKNENSAVIAVRGVCYESKIEQLTHQVEVLESVLSHIPNQVFWKDLELNYLGCNNEFAKVVGLNASSDVVGKTDFDFQRNGEHVQKYRDDDRQVLESGMAKLDIQEPYHLSDGGQGHVLTSKVPLRDRHGVVYGILSMCTDITERVQVEQALSDISKLVREQKQLFEELVDLLPIMVNSFNESGQCLLWNRSCERQLGYSFEEARNTPNLMEYFYPDESIREQVFKDITATQGIFREYPVRIKNNDERRQLWANFRLSNGMMIGCGTDITDLKRTQSDLENQIRYSQSVVDNMPMGYHLWELNDNDQLVFKGFNRAAETILGFDHSPLIGSHLEAAFPALIDTEIPERMLYIAKNGGNFDYESLTYSDERIDSVFSSVYFQCYKGAVVSIFQDISALRIKEEELKLAVNKLKLVAEGSQDGFWHWVDPVQDHVEWSDNLFAMLGYEPLEFEPTFAVFKTLLHPDDVERTMQVVESSIQKRKTFEIQHRLRNKEGEYAWFRSRGTPYYTRDGELKEMAGSVSDIDQNVKIRNSLKEAKEKAELATKSKSDFLSNMSHEIRTPMNAILGGLQLLESTSMDDSSKVILSNAAYSAKSLLTIINDILDYSKIEDNKLTLEQSAFSLSKVLDSVRYDLDALVSSKNINFITTIEPGFVDSWIGDVVRVKQIVLNLSSNAVKFTDAGEVRIELSQVIKCGKQAIKINVIDSGIGMTQEAQSRIFERFSQADSSTTRKYGGTGLGMSITINLIKMMGGEINIYSEVGKGTRVEVILPLIEASDDSIPAVRKSLTAPSLLGKKILIAEDNAINQTLIRAMLQPTKADLTLVANGKLAVQAILDEQFDLVLMDIHMPEMDGVEAQQKIKVINHKLPVIALTANVMVEDVNKYLSLGFDSHIGKPIDVNTLYGVLGGYTDDKSN</sequence>
<dbReference type="InterPro" id="IPR005467">
    <property type="entry name" value="His_kinase_dom"/>
</dbReference>
<gene>
    <name evidence="16" type="ORF">N475_18255</name>
</gene>
<evidence type="ECO:0000259" key="13">
    <source>
        <dbReference type="PROSITE" id="PS50110"/>
    </source>
</evidence>
<dbReference type="PROSITE" id="PS50109">
    <property type="entry name" value="HIS_KIN"/>
    <property type="match status" value="1"/>
</dbReference>
<dbReference type="SMART" id="SM00448">
    <property type="entry name" value="REC"/>
    <property type="match status" value="1"/>
</dbReference>
<dbReference type="PROSITE" id="PS50112">
    <property type="entry name" value="PAS"/>
    <property type="match status" value="2"/>
</dbReference>
<feature type="modified residue" description="4-aspartylphosphate" evidence="11">
    <location>
        <position position="951"/>
    </location>
</feature>
<dbReference type="InterPro" id="IPR011006">
    <property type="entry name" value="CheY-like_superfamily"/>
</dbReference>
<dbReference type="Pfam" id="PF08448">
    <property type="entry name" value="PAS_4"/>
    <property type="match status" value="1"/>
</dbReference>
<dbReference type="PANTHER" id="PTHR45339:SF1">
    <property type="entry name" value="HYBRID SIGNAL TRANSDUCTION HISTIDINE KINASE J"/>
    <property type="match status" value="1"/>
</dbReference>
<dbReference type="CDD" id="cd17546">
    <property type="entry name" value="REC_hyHK_CKI1_RcsC-like"/>
    <property type="match status" value="1"/>
</dbReference>
<dbReference type="Gene3D" id="3.30.565.10">
    <property type="entry name" value="Histidine kinase-like ATPase, C-terminal domain"/>
    <property type="match status" value="1"/>
</dbReference>
<dbReference type="FunFam" id="3.30.565.10:FF:000010">
    <property type="entry name" value="Sensor histidine kinase RcsC"/>
    <property type="match status" value="1"/>
</dbReference>
<evidence type="ECO:0000256" key="10">
    <source>
        <dbReference type="ARBA" id="ARBA00068150"/>
    </source>
</evidence>
<dbReference type="EC" id="2.7.13.3" evidence="2"/>
<dbReference type="Pfam" id="PF00989">
    <property type="entry name" value="PAS"/>
    <property type="match status" value="1"/>
</dbReference>
<evidence type="ECO:0000259" key="12">
    <source>
        <dbReference type="PROSITE" id="PS50109"/>
    </source>
</evidence>
<evidence type="ECO:0000256" key="2">
    <source>
        <dbReference type="ARBA" id="ARBA00012438"/>
    </source>
</evidence>
<dbReference type="Pfam" id="PF08447">
    <property type="entry name" value="PAS_3"/>
    <property type="match status" value="1"/>
</dbReference>
<evidence type="ECO:0000256" key="8">
    <source>
        <dbReference type="ARBA" id="ARBA00023012"/>
    </source>
</evidence>
<dbReference type="Proteomes" id="UP000076643">
    <property type="component" value="Unassembled WGS sequence"/>
</dbReference>
<feature type="domain" description="Response regulatory" evidence="13">
    <location>
        <begin position="902"/>
        <end position="1016"/>
    </location>
</feature>
<evidence type="ECO:0000259" key="15">
    <source>
        <dbReference type="PROSITE" id="PS50113"/>
    </source>
</evidence>
<dbReference type="SUPFAM" id="SSF52172">
    <property type="entry name" value="CheY-like"/>
    <property type="match status" value="1"/>
</dbReference>
<dbReference type="SMART" id="SM00086">
    <property type="entry name" value="PAC"/>
    <property type="match status" value="2"/>
</dbReference>
<dbReference type="PATRIC" id="fig|1365250.3.peg.3248"/>
<reference evidence="16 17" key="1">
    <citation type="submission" date="2013-07" db="EMBL/GenBank/DDBJ databases">
        <title>Comparative Genomic and Metabolomic Analysis of Twelve Strains of Pseudoalteromonas luteoviolacea.</title>
        <authorList>
            <person name="Vynne N.G."/>
            <person name="Mansson M."/>
            <person name="Gram L."/>
        </authorList>
    </citation>
    <scope>NUCLEOTIDE SEQUENCE [LARGE SCALE GENOMIC DNA]</scope>
    <source>
        <strain evidence="16 17">DSM 6061</strain>
    </source>
</reference>
<dbReference type="NCBIfam" id="TIGR00229">
    <property type="entry name" value="sensory_box"/>
    <property type="match status" value="3"/>
</dbReference>
<evidence type="ECO:0000313" key="16">
    <source>
        <dbReference type="EMBL" id="KZN35780.1"/>
    </source>
</evidence>
<evidence type="ECO:0000256" key="6">
    <source>
        <dbReference type="ARBA" id="ARBA00022777"/>
    </source>
</evidence>
<dbReference type="SMART" id="SM00091">
    <property type="entry name" value="PAS"/>
    <property type="match status" value="5"/>
</dbReference>
<feature type="domain" description="PAC" evidence="15">
    <location>
        <begin position="207"/>
        <end position="261"/>
    </location>
</feature>
<dbReference type="Gene3D" id="3.30.450.20">
    <property type="entry name" value="PAS domain"/>
    <property type="match status" value="5"/>
</dbReference>
<dbReference type="Pfam" id="PF13426">
    <property type="entry name" value="PAS_9"/>
    <property type="match status" value="1"/>
</dbReference>
<dbReference type="Pfam" id="PF02518">
    <property type="entry name" value="HATPase_c"/>
    <property type="match status" value="1"/>
</dbReference>
<dbReference type="CDD" id="cd00130">
    <property type="entry name" value="PAS"/>
    <property type="match status" value="3"/>
</dbReference>
<proteinExistence type="predicted"/>
<dbReference type="Gene3D" id="1.10.287.130">
    <property type="match status" value="1"/>
</dbReference>
<dbReference type="GO" id="GO:0006355">
    <property type="term" value="P:regulation of DNA-templated transcription"/>
    <property type="evidence" value="ECO:0007669"/>
    <property type="project" value="InterPro"/>
</dbReference>
<dbReference type="GO" id="GO:0005524">
    <property type="term" value="F:ATP binding"/>
    <property type="evidence" value="ECO:0007669"/>
    <property type="project" value="UniProtKB-KW"/>
</dbReference>
<keyword evidence="5" id="KW-0547">Nucleotide-binding</keyword>
<evidence type="ECO:0000256" key="9">
    <source>
        <dbReference type="ARBA" id="ARBA00064003"/>
    </source>
</evidence>
<dbReference type="SMART" id="SM00388">
    <property type="entry name" value="HisKA"/>
    <property type="match status" value="1"/>
</dbReference>
<dbReference type="InterPro" id="IPR000700">
    <property type="entry name" value="PAS-assoc_C"/>
</dbReference>
<dbReference type="FunFam" id="1.10.287.130:FF:000002">
    <property type="entry name" value="Two-component osmosensing histidine kinase"/>
    <property type="match status" value="1"/>
</dbReference>
<dbReference type="InterPro" id="IPR013656">
    <property type="entry name" value="PAS_4"/>
</dbReference>
<dbReference type="InterPro" id="IPR036097">
    <property type="entry name" value="HisK_dim/P_sf"/>
</dbReference>
<dbReference type="PRINTS" id="PR00344">
    <property type="entry name" value="BCTRLSENSOR"/>
</dbReference>
<keyword evidence="3 11" id="KW-0597">Phosphoprotein</keyword>
<dbReference type="RefSeq" id="WP_063365546.1">
    <property type="nucleotide sequence ID" value="NZ_AQHB01000049.1"/>
</dbReference>
<keyword evidence="8" id="KW-0902">Two-component regulatory system</keyword>
<keyword evidence="7" id="KW-0067">ATP-binding</keyword>
<dbReference type="GO" id="GO:0000155">
    <property type="term" value="F:phosphorelay sensor kinase activity"/>
    <property type="evidence" value="ECO:0007669"/>
    <property type="project" value="InterPro"/>
</dbReference>
<feature type="domain" description="PAS" evidence="14">
    <location>
        <begin position="540"/>
        <end position="587"/>
    </location>
</feature>
<evidence type="ECO:0000256" key="4">
    <source>
        <dbReference type="ARBA" id="ARBA00022679"/>
    </source>
</evidence>
<dbReference type="InterPro" id="IPR013767">
    <property type="entry name" value="PAS_fold"/>
</dbReference>
<name>A0A161ZW27_9GAMM</name>
<evidence type="ECO:0000256" key="7">
    <source>
        <dbReference type="ARBA" id="ARBA00022840"/>
    </source>
</evidence>
<dbReference type="SUPFAM" id="SSF55874">
    <property type="entry name" value="ATPase domain of HSP90 chaperone/DNA topoisomerase II/histidine kinase"/>
    <property type="match status" value="1"/>
</dbReference>
<dbReference type="CDD" id="cd16922">
    <property type="entry name" value="HATPase_EvgS-ArcB-TorS-like"/>
    <property type="match status" value="1"/>
</dbReference>
<dbReference type="CDD" id="cd00082">
    <property type="entry name" value="HisKA"/>
    <property type="match status" value="1"/>
</dbReference>
<dbReference type="InterPro" id="IPR003661">
    <property type="entry name" value="HisK_dim/P_dom"/>
</dbReference>
<feature type="domain" description="PAC" evidence="15">
    <location>
        <begin position="590"/>
        <end position="642"/>
    </location>
</feature>
<keyword evidence="17" id="KW-1185">Reference proteome</keyword>